<keyword evidence="3" id="KW-1185">Reference proteome</keyword>
<feature type="domain" description="N-acetyltransferase" evidence="1">
    <location>
        <begin position="17"/>
        <end position="164"/>
    </location>
</feature>
<dbReference type="InterPro" id="IPR000182">
    <property type="entry name" value="GNAT_dom"/>
</dbReference>
<evidence type="ECO:0000313" key="2">
    <source>
        <dbReference type="EMBL" id="TFD02732.1"/>
    </source>
</evidence>
<protein>
    <submittedName>
        <fullName evidence="2">N-acetyltransferase</fullName>
    </submittedName>
</protein>
<dbReference type="PANTHER" id="PTHR43441">
    <property type="entry name" value="RIBOSOMAL-PROTEIN-SERINE ACETYLTRANSFERASE"/>
    <property type="match status" value="1"/>
</dbReference>
<dbReference type="RefSeq" id="WP_134428505.1">
    <property type="nucleotide sequence ID" value="NZ_SOGQ01000021.1"/>
</dbReference>
<organism evidence="2 3">
    <name type="scientific">Cryobacterium sinapicolor</name>
    <dbReference type="NCBI Taxonomy" id="1259236"/>
    <lineage>
        <taxon>Bacteria</taxon>
        <taxon>Bacillati</taxon>
        <taxon>Actinomycetota</taxon>
        <taxon>Actinomycetes</taxon>
        <taxon>Micrococcales</taxon>
        <taxon>Microbacteriaceae</taxon>
        <taxon>Cryobacterium</taxon>
    </lineage>
</organism>
<accession>A0ABY2JFP3</accession>
<reference evidence="2 3" key="1">
    <citation type="submission" date="2019-03" db="EMBL/GenBank/DDBJ databases">
        <title>Genomics of glacier-inhabiting Cryobacterium strains.</title>
        <authorList>
            <person name="Liu Q."/>
            <person name="Xin Y.-H."/>
        </authorList>
    </citation>
    <scope>NUCLEOTIDE SEQUENCE [LARGE SCALE GENOMIC DNA]</scope>
    <source>
        <strain evidence="2 3">TMT1-23-1</strain>
    </source>
</reference>
<sequence>MLIDHWPFVGLRLNTDRLELRLPTDEELTEVALVAAGGVHQRDERPYLTPWTDLSPPERTVHVMKQHWSRRGDWSRDAWTLELAVFDEQRPIGMVALRGREFPVLREVKTESWLGLEHHGRGLGTEARSALLHLAFVGLEADAALSEVFQNNPASQGVSRKLGYEHDGISRDVLDGRSVTSDRLRLTRQVWEAGPRLKVTMSGLSPCLPFFGVTPG</sequence>
<dbReference type="Gene3D" id="3.40.630.30">
    <property type="match status" value="1"/>
</dbReference>
<dbReference type="PANTHER" id="PTHR43441:SF11">
    <property type="entry name" value="RIBOSOMAL-PROTEIN-SERINE ACETYLTRANSFERASE"/>
    <property type="match status" value="1"/>
</dbReference>
<comment type="caution">
    <text evidence="2">The sequence shown here is derived from an EMBL/GenBank/DDBJ whole genome shotgun (WGS) entry which is preliminary data.</text>
</comment>
<evidence type="ECO:0000313" key="3">
    <source>
        <dbReference type="Proteomes" id="UP000297853"/>
    </source>
</evidence>
<proteinExistence type="predicted"/>
<dbReference type="InterPro" id="IPR051908">
    <property type="entry name" value="Ribosomal_N-acetyltransferase"/>
</dbReference>
<dbReference type="Proteomes" id="UP000297853">
    <property type="component" value="Unassembled WGS sequence"/>
</dbReference>
<gene>
    <name evidence="2" type="ORF">E3T28_04910</name>
</gene>
<dbReference type="SUPFAM" id="SSF55729">
    <property type="entry name" value="Acyl-CoA N-acyltransferases (Nat)"/>
    <property type="match status" value="1"/>
</dbReference>
<dbReference type="Pfam" id="PF13302">
    <property type="entry name" value="Acetyltransf_3"/>
    <property type="match status" value="1"/>
</dbReference>
<dbReference type="InterPro" id="IPR016181">
    <property type="entry name" value="Acyl_CoA_acyltransferase"/>
</dbReference>
<evidence type="ECO:0000259" key="1">
    <source>
        <dbReference type="Pfam" id="PF13302"/>
    </source>
</evidence>
<dbReference type="EMBL" id="SOGQ01000021">
    <property type="protein sequence ID" value="TFD02732.1"/>
    <property type="molecule type" value="Genomic_DNA"/>
</dbReference>
<name>A0ABY2JFP3_9MICO</name>